<feature type="compositionally biased region" description="Basic and acidic residues" evidence="1">
    <location>
        <begin position="109"/>
        <end position="120"/>
    </location>
</feature>
<evidence type="ECO:0000256" key="1">
    <source>
        <dbReference type="SAM" id="MobiDB-lite"/>
    </source>
</evidence>
<reference evidence="2 3" key="1">
    <citation type="submission" date="2017-06" db="EMBL/GenBank/DDBJ databases">
        <title>Ant-infecting Ophiocordyceps genomes reveal a high diversity of potential behavioral manipulation genes and a possible major role for enterotoxins.</title>
        <authorList>
            <person name="De Bekker C."/>
            <person name="Evans H.C."/>
            <person name="Brachmann A."/>
            <person name="Hughes D.P."/>
        </authorList>
    </citation>
    <scope>NUCLEOTIDE SEQUENCE [LARGE SCALE GENOMIC DNA]</scope>
    <source>
        <strain evidence="2 3">Map16</strain>
    </source>
</reference>
<feature type="compositionally biased region" description="Polar residues" evidence="1">
    <location>
        <begin position="65"/>
        <end position="75"/>
    </location>
</feature>
<evidence type="ECO:0000313" key="3">
    <source>
        <dbReference type="Proteomes" id="UP000226431"/>
    </source>
</evidence>
<protein>
    <submittedName>
        <fullName evidence="2">Uncharacterized protein</fullName>
    </submittedName>
</protein>
<accession>A0A2C5YSX7</accession>
<feature type="region of interest" description="Disordered" evidence="1">
    <location>
        <begin position="1"/>
        <end position="52"/>
    </location>
</feature>
<sequence length="394" mass="43177">MLTNRSGHSGSPDRAVQRGDGGTVQEDWSPFQPQCLQVPARSRPDFQPQTNLTTLEPCANTAIVNSQLTPPSSSPAAHGFGTPPGPPGQSGDRAMPGPGPRGAVSLHRRPLEAAPSREAEPRRIAAQFSALHRLVPGRRFLSDRDDAGMPCRARDDALRHVTPAPRILSPPALSPHRTNRHIRQRADECVGRMHGRRLVSSRLPTEPDGTQKPRDMTQTYTKHISTLAAARTHGMAWSAYCLPPSLPLLRSSRQLEPVLIAYAVRRAAEDDVSSRCQIWPIQSAPHVVAHPNNDDRRRGLGFSTPLSLALACSRLRATPVIDIQEAGKRPRQEMERREMDLGRSHLPSSGDERDMPQSGKAKGGKTHGTSLRDVEDDGYPKPHGADDEHLMRPE</sequence>
<keyword evidence="3" id="KW-1185">Reference proteome</keyword>
<evidence type="ECO:0000313" key="2">
    <source>
        <dbReference type="EMBL" id="PHH71867.1"/>
    </source>
</evidence>
<name>A0A2C5YSX7_9HYPO</name>
<comment type="caution">
    <text evidence="2">The sequence shown here is derived from an EMBL/GenBank/DDBJ whole genome shotgun (WGS) entry which is preliminary data.</text>
</comment>
<dbReference type="AlphaFoldDB" id="A0A2C5YSX7"/>
<feature type="region of interest" description="Disordered" evidence="1">
    <location>
        <begin position="323"/>
        <end position="394"/>
    </location>
</feature>
<dbReference type="EMBL" id="NJES01000469">
    <property type="protein sequence ID" value="PHH71867.1"/>
    <property type="molecule type" value="Genomic_DNA"/>
</dbReference>
<dbReference type="Proteomes" id="UP000226431">
    <property type="component" value="Unassembled WGS sequence"/>
</dbReference>
<proteinExistence type="predicted"/>
<feature type="region of interest" description="Disordered" evidence="1">
    <location>
        <begin position="65"/>
        <end position="120"/>
    </location>
</feature>
<organism evidence="2 3">
    <name type="scientific">Ophiocordyceps camponoti-rufipedis</name>
    <dbReference type="NCBI Taxonomy" id="2004952"/>
    <lineage>
        <taxon>Eukaryota</taxon>
        <taxon>Fungi</taxon>
        <taxon>Dikarya</taxon>
        <taxon>Ascomycota</taxon>
        <taxon>Pezizomycotina</taxon>
        <taxon>Sordariomycetes</taxon>
        <taxon>Hypocreomycetidae</taxon>
        <taxon>Hypocreales</taxon>
        <taxon>Ophiocordycipitaceae</taxon>
        <taxon>Ophiocordyceps</taxon>
    </lineage>
</organism>
<gene>
    <name evidence="2" type="ORF">CDD80_4929</name>
</gene>
<feature type="compositionally biased region" description="Basic and acidic residues" evidence="1">
    <location>
        <begin position="325"/>
        <end position="343"/>
    </location>
</feature>
<feature type="compositionally biased region" description="Basic and acidic residues" evidence="1">
    <location>
        <begin position="370"/>
        <end position="394"/>
    </location>
</feature>